<organism evidence="5 6">
    <name type="scientific">Terracoccus luteus</name>
    <dbReference type="NCBI Taxonomy" id="53356"/>
    <lineage>
        <taxon>Bacteria</taxon>
        <taxon>Bacillati</taxon>
        <taxon>Actinomycetota</taxon>
        <taxon>Actinomycetes</taxon>
        <taxon>Micrococcales</taxon>
        <taxon>Intrasporangiaceae</taxon>
        <taxon>Terracoccus</taxon>
    </lineage>
</organism>
<evidence type="ECO:0000256" key="1">
    <source>
        <dbReference type="ARBA" id="ARBA00023015"/>
    </source>
</evidence>
<dbReference type="GO" id="GO:0003677">
    <property type="term" value="F:DNA binding"/>
    <property type="evidence" value="ECO:0007669"/>
    <property type="project" value="UniProtKB-KW"/>
</dbReference>
<dbReference type="InterPro" id="IPR036388">
    <property type="entry name" value="WH-like_DNA-bd_sf"/>
</dbReference>
<dbReference type="PROSITE" id="PS50949">
    <property type="entry name" value="HTH_GNTR"/>
    <property type="match status" value="1"/>
</dbReference>
<accession>A0A495Y360</accession>
<comment type="caution">
    <text evidence="5">The sequence shown here is derived from an EMBL/GenBank/DDBJ whole genome shotgun (WGS) entry which is preliminary data.</text>
</comment>
<keyword evidence="2 5" id="KW-0238">DNA-binding</keyword>
<dbReference type="GO" id="GO:0003700">
    <property type="term" value="F:DNA-binding transcription factor activity"/>
    <property type="evidence" value="ECO:0007669"/>
    <property type="project" value="InterPro"/>
</dbReference>
<keyword evidence="1" id="KW-0805">Transcription regulation</keyword>
<dbReference type="SUPFAM" id="SSF46785">
    <property type="entry name" value="Winged helix' DNA-binding domain"/>
    <property type="match status" value="1"/>
</dbReference>
<protein>
    <submittedName>
        <fullName evidence="5">DNA-binding GntR family transcriptional regulator</fullName>
    </submittedName>
</protein>
<keyword evidence="3" id="KW-0804">Transcription</keyword>
<dbReference type="AlphaFoldDB" id="A0A495Y360"/>
<dbReference type="EMBL" id="RBXT01000001">
    <property type="protein sequence ID" value="RKT79626.1"/>
    <property type="molecule type" value="Genomic_DNA"/>
</dbReference>
<dbReference type="Gene3D" id="1.20.120.530">
    <property type="entry name" value="GntR ligand-binding domain-like"/>
    <property type="match status" value="1"/>
</dbReference>
<dbReference type="OrthoDB" id="8680240at2"/>
<feature type="domain" description="HTH gntR-type" evidence="4">
    <location>
        <begin position="17"/>
        <end position="84"/>
    </location>
</feature>
<dbReference type="Gene3D" id="1.10.10.10">
    <property type="entry name" value="Winged helix-like DNA-binding domain superfamily/Winged helix DNA-binding domain"/>
    <property type="match status" value="1"/>
</dbReference>
<evidence type="ECO:0000313" key="5">
    <source>
        <dbReference type="EMBL" id="RKT79626.1"/>
    </source>
</evidence>
<dbReference type="InterPro" id="IPR036390">
    <property type="entry name" value="WH_DNA-bd_sf"/>
</dbReference>
<evidence type="ECO:0000259" key="4">
    <source>
        <dbReference type="PROSITE" id="PS50949"/>
    </source>
</evidence>
<proteinExistence type="predicted"/>
<dbReference type="SMART" id="SM00895">
    <property type="entry name" value="FCD"/>
    <property type="match status" value="1"/>
</dbReference>
<evidence type="ECO:0000256" key="3">
    <source>
        <dbReference type="ARBA" id="ARBA00023163"/>
    </source>
</evidence>
<keyword evidence="6" id="KW-1185">Reference proteome</keyword>
<dbReference type="InterPro" id="IPR000524">
    <property type="entry name" value="Tscrpt_reg_HTH_GntR"/>
</dbReference>
<gene>
    <name evidence="5" type="ORF">DFJ68_3100</name>
</gene>
<name>A0A495Y360_9MICO</name>
<reference evidence="5 6" key="1">
    <citation type="submission" date="2018-10" db="EMBL/GenBank/DDBJ databases">
        <title>Sequencing the genomes of 1000 actinobacteria strains.</title>
        <authorList>
            <person name="Klenk H.-P."/>
        </authorList>
    </citation>
    <scope>NUCLEOTIDE SEQUENCE [LARGE SCALE GENOMIC DNA]</scope>
    <source>
        <strain evidence="5 6">DSM 44267</strain>
    </source>
</reference>
<dbReference type="PANTHER" id="PTHR43537">
    <property type="entry name" value="TRANSCRIPTIONAL REGULATOR, GNTR FAMILY"/>
    <property type="match status" value="1"/>
</dbReference>
<dbReference type="InterPro" id="IPR008920">
    <property type="entry name" value="TF_FadR/GntR_C"/>
</dbReference>
<dbReference type="Proteomes" id="UP000278440">
    <property type="component" value="Unassembled WGS sequence"/>
</dbReference>
<dbReference type="InterPro" id="IPR011711">
    <property type="entry name" value="GntR_C"/>
</dbReference>
<evidence type="ECO:0000256" key="2">
    <source>
        <dbReference type="ARBA" id="ARBA00023125"/>
    </source>
</evidence>
<sequence length="225" mass="24658">MSIHLLPAHDDERGTAVSLADLAYSRLKDRLVMLDIRPGEPINDVAVAAELGIGRTPVREALKRLETDHLVVSYNRRGTFATGVDATELGAISEIRQLLEPHAARRAAQNATAPMRAEMRERAVEVRGLEVQDGDRAGFIAEDMAVHKLIYRATGNPHLEDVLVRYDNLATRIWCLVIDKLPDLACHVGEHGVLLEAIADGDPDEAARLALAHVTDFEAAIRSVL</sequence>
<dbReference type="Pfam" id="PF07729">
    <property type="entry name" value="FCD"/>
    <property type="match status" value="1"/>
</dbReference>
<dbReference type="Pfam" id="PF00392">
    <property type="entry name" value="GntR"/>
    <property type="match status" value="1"/>
</dbReference>
<dbReference type="SUPFAM" id="SSF48008">
    <property type="entry name" value="GntR ligand-binding domain-like"/>
    <property type="match status" value="1"/>
</dbReference>
<dbReference type="SMART" id="SM00345">
    <property type="entry name" value="HTH_GNTR"/>
    <property type="match status" value="1"/>
</dbReference>
<dbReference type="PANTHER" id="PTHR43537:SF45">
    <property type="entry name" value="GNTR FAMILY REGULATORY PROTEIN"/>
    <property type="match status" value="1"/>
</dbReference>
<evidence type="ECO:0000313" key="6">
    <source>
        <dbReference type="Proteomes" id="UP000278440"/>
    </source>
</evidence>